<evidence type="ECO:0000256" key="2">
    <source>
        <dbReference type="ARBA" id="ARBA00023125"/>
    </source>
</evidence>
<evidence type="ECO:0000256" key="1">
    <source>
        <dbReference type="ARBA" id="ARBA00023015"/>
    </source>
</evidence>
<dbReference type="Proteomes" id="UP001597181">
    <property type="component" value="Unassembled WGS sequence"/>
</dbReference>
<dbReference type="InterPro" id="IPR046335">
    <property type="entry name" value="LacI/GalR-like_sensor"/>
</dbReference>
<name>A0ABW3TLG0_9MICO</name>
<evidence type="ECO:0000256" key="3">
    <source>
        <dbReference type="ARBA" id="ARBA00023163"/>
    </source>
</evidence>
<dbReference type="GO" id="GO:0003677">
    <property type="term" value="F:DNA binding"/>
    <property type="evidence" value="ECO:0007669"/>
    <property type="project" value="UniProtKB-KW"/>
</dbReference>
<keyword evidence="2 5" id="KW-0238">DNA-binding</keyword>
<dbReference type="PANTHER" id="PTHR30146:SF109">
    <property type="entry name" value="HTH-TYPE TRANSCRIPTIONAL REGULATOR GALS"/>
    <property type="match status" value="1"/>
</dbReference>
<keyword evidence="6" id="KW-1185">Reference proteome</keyword>
<protein>
    <submittedName>
        <fullName evidence="5">LacI family DNA-binding transcriptional regulator</fullName>
    </submittedName>
</protein>
<evidence type="ECO:0000259" key="4">
    <source>
        <dbReference type="PROSITE" id="PS50932"/>
    </source>
</evidence>
<evidence type="ECO:0000313" key="5">
    <source>
        <dbReference type="EMBL" id="MFD1201410.1"/>
    </source>
</evidence>
<accession>A0ABW3TLG0</accession>
<dbReference type="SUPFAM" id="SSF53822">
    <property type="entry name" value="Periplasmic binding protein-like I"/>
    <property type="match status" value="1"/>
</dbReference>
<comment type="caution">
    <text evidence="5">The sequence shown here is derived from an EMBL/GenBank/DDBJ whole genome shotgun (WGS) entry which is preliminary data.</text>
</comment>
<dbReference type="InterPro" id="IPR000843">
    <property type="entry name" value="HTH_LacI"/>
</dbReference>
<dbReference type="EMBL" id="JBHTLY010000002">
    <property type="protein sequence ID" value="MFD1201410.1"/>
    <property type="molecule type" value="Genomic_DNA"/>
</dbReference>
<dbReference type="CDD" id="cd06293">
    <property type="entry name" value="PBP1_LacI-like"/>
    <property type="match status" value="1"/>
</dbReference>
<dbReference type="Gene3D" id="1.10.260.40">
    <property type="entry name" value="lambda repressor-like DNA-binding domains"/>
    <property type="match status" value="1"/>
</dbReference>
<dbReference type="RefSeq" id="WP_343958285.1">
    <property type="nucleotide sequence ID" value="NZ_BAAAKZ010000002.1"/>
</dbReference>
<keyword evidence="1" id="KW-0805">Transcription regulation</keyword>
<proteinExistence type="predicted"/>
<dbReference type="CDD" id="cd01392">
    <property type="entry name" value="HTH_LacI"/>
    <property type="match status" value="1"/>
</dbReference>
<feature type="domain" description="HTH lacI-type" evidence="4">
    <location>
        <begin position="12"/>
        <end position="66"/>
    </location>
</feature>
<dbReference type="InterPro" id="IPR010982">
    <property type="entry name" value="Lambda_DNA-bd_dom_sf"/>
</dbReference>
<dbReference type="PANTHER" id="PTHR30146">
    <property type="entry name" value="LACI-RELATED TRANSCRIPTIONAL REPRESSOR"/>
    <property type="match status" value="1"/>
</dbReference>
<dbReference type="Pfam" id="PF13377">
    <property type="entry name" value="Peripla_BP_3"/>
    <property type="match status" value="1"/>
</dbReference>
<gene>
    <name evidence="5" type="ORF">ACFQ3U_05835</name>
</gene>
<dbReference type="Pfam" id="PF00356">
    <property type="entry name" value="LacI"/>
    <property type="match status" value="1"/>
</dbReference>
<keyword evidence="3" id="KW-0804">Transcription</keyword>
<dbReference type="SMART" id="SM00354">
    <property type="entry name" value="HTH_LACI"/>
    <property type="match status" value="1"/>
</dbReference>
<dbReference type="PROSITE" id="PS50932">
    <property type="entry name" value="HTH_LACI_2"/>
    <property type="match status" value="1"/>
</dbReference>
<dbReference type="InterPro" id="IPR028082">
    <property type="entry name" value="Peripla_BP_I"/>
</dbReference>
<reference evidence="6" key="1">
    <citation type="journal article" date="2019" name="Int. J. Syst. Evol. Microbiol.">
        <title>The Global Catalogue of Microorganisms (GCM) 10K type strain sequencing project: providing services to taxonomists for standard genome sequencing and annotation.</title>
        <authorList>
            <consortium name="The Broad Institute Genomics Platform"/>
            <consortium name="The Broad Institute Genome Sequencing Center for Infectious Disease"/>
            <person name="Wu L."/>
            <person name="Ma J."/>
        </authorList>
    </citation>
    <scope>NUCLEOTIDE SEQUENCE [LARGE SCALE GENOMIC DNA]</scope>
    <source>
        <strain evidence="6">CCUG 50213</strain>
    </source>
</reference>
<organism evidence="5 6">
    <name type="scientific">Leucobacter albus</name>
    <dbReference type="NCBI Taxonomy" id="272210"/>
    <lineage>
        <taxon>Bacteria</taxon>
        <taxon>Bacillati</taxon>
        <taxon>Actinomycetota</taxon>
        <taxon>Actinomycetes</taxon>
        <taxon>Micrococcales</taxon>
        <taxon>Microbacteriaceae</taxon>
        <taxon>Leucobacter</taxon>
    </lineage>
</organism>
<dbReference type="Gene3D" id="3.40.50.2300">
    <property type="match status" value="2"/>
</dbReference>
<dbReference type="SUPFAM" id="SSF47413">
    <property type="entry name" value="lambda repressor-like DNA-binding domains"/>
    <property type="match status" value="1"/>
</dbReference>
<evidence type="ECO:0000313" key="6">
    <source>
        <dbReference type="Proteomes" id="UP001597181"/>
    </source>
</evidence>
<sequence length="349" mass="37247">MSRSPAHERGPVRLRDVAELAGVATGTVSNTINHPERVHPRTRVVVEDAIRTLGFVPNQQARVLTGAASSVIGLVVLDVESPFYMETAHALERAVRESGNVVMLCNSEGDLEREEALLTMLAAQRVRGALLAPATPDAHADRYLNLPGNLPIVLLDFDGGDEHCSVTVDNVSGGALAINHLLGLGHTRIAFLGGSPNLRQFRQRAKGARGALQAAGLDPREHLTEVSVSGIGIRDGQQAAELLLESGVPDAIFCGNDMLAFGAYRALTSAGLSVPDDVAIVGYDDIEFAKDWVVPLTSIRQPIASLGQHAAQLLLEHSAGDDAHEHRHVVLEPELIVRSSSDRRRATTA</sequence>